<evidence type="ECO:0000313" key="1">
    <source>
        <dbReference type="EMBL" id="KNB18129.1"/>
    </source>
</evidence>
<accession>A0A0J9W4Z1</accession>
<gene>
    <name evidence="1" type="ORF">FOXG_15762</name>
</gene>
<evidence type="ECO:0000313" key="2">
    <source>
        <dbReference type="Proteomes" id="UP000009097"/>
    </source>
</evidence>
<reference evidence="1" key="2">
    <citation type="journal article" date="2010" name="Nature">
        <title>Comparative genomics reveals mobile pathogenicity chromosomes in Fusarium.</title>
        <authorList>
            <person name="Ma L.J."/>
            <person name="van der Does H.C."/>
            <person name="Borkovich K.A."/>
            <person name="Coleman J.J."/>
            <person name="Daboussi M.J."/>
            <person name="Di Pietro A."/>
            <person name="Dufresne M."/>
            <person name="Freitag M."/>
            <person name="Grabherr M."/>
            <person name="Henrissat B."/>
            <person name="Houterman P.M."/>
            <person name="Kang S."/>
            <person name="Shim W.B."/>
            <person name="Woloshuk C."/>
            <person name="Xie X."/>
            <person name="Xu J.R."/>
            <person name="Antoniw J."/>
            <person name="Baker S.E."/>
            <person name="Bluhm B.H."/>
            <person name="Breakspear A."/>
            <person name="Brown D.W."/>
            <person name="Butchko R.A."/>
            <person name="Chapman S."/>
            <person name="Coulson R."/>
            <person name="Coutinho P.M."/>
            <person name="Danchin E.G."/>
            <person name="Diener A."/>
            <person name="Gale L.R."/>
            <person name="Gardiner D.M."/>
            <person name="Goff S."/>
            <person name="Hammond-Kosack K.E."/>
            <person name="Hilburn K."/>
            <person name="Hua-Van A."/>
            <person name="Jonkers W."/>
            <person name="Kazan K."/>
            <person name="Kodira C.D."/>
            <person name="Koehrsen M."/>
            <person name="Kumar L."/>
            <person name="Lee Y.H."/>
            <person name="Li L."/>
            <person name="Manners J.M."/>
            <person name="Miranda-Saavedra D."/>
            <person name="Mukherjee M."/>
            <person name="Park G."/>
            <person name="Park J."/>
            <person name="Park S.Y."/>
            <person name="Proctor R.H."/>
            <person name="Regev A."/>
            <person name="Ruiz-Roldan M.C."/>
            <person name="Sain D."/>
            <person name="Sakthikumar S."/>
            <person name="Sykes S."/>
            <person name="Schwartz D.C."/>
            <person name="Turgeon B.G."/>
            <person name="Wapinski I."/>
            <person name="Yoder O."/>
            <person name="Young S."/>
            <person name="Zeng Q."/>
            <person name="Zhou S."/>
            <person name="Galagan J."/>
            <person name="Cuomo C.A."/>
            <person name="Kistler H.C."/>
            <person name="Rep M."/>
        </authorList>
    </citation>
    <scope>NUCLEOTIDE SEQUENCE [LARGE SCALE GENOMIC DNA]</scope>
    <source>
        <strain evidence="1">4287</strain>
    </source>
</reference>
<dbReference type="AlphaFoldDB" id="A0A0J9W4Z1"/>
<dbReference type="RefSeq" id="XP_018256174.1">
    <property type="nucleotide sequence ID" value="XM_018395879.1"/>
</dbReference>
<dbReference type="Proteomes" id="UP000009097">
    <property type="component" value="Unassembled WGS sequence"/>
</dbReference>
<dbReference type="EMBL" id="DS231724">
    <property type="protein sequence ID" value="KNB18129.1"/>
    <property type="molecule type" value="Genomic_DNA"/>
</dbReference>
<dbReference type="VEuPathDB" id="FungiDB:FOXG_15762"/>
<protein>
    <submittedName>
        <fullName evidence="1">Uncharacterized protein</fullName>
    </submittedName>
</protein>
<proteinExistence type="predicted"/>
<sequence length="450" mass="49768">MKSTTAIVTLAAAVYASPLTKRQDNKVPDVWENKDTLCKGWVLSTPEEADRLWMETEAGDQLDFFLREQWEHQNNWLINLEDRVFGGTDGKSGAAGCSILDNDCSPMNNIECTEQYEKYGTDDSLSKTSYWIFQAAKGMHSKFKALKTKITEKTIISGLRIGQMVTDFGGNEDDTGDMVKWLASASTMGAALSGLSTNVGFAVGFNILGGIFSSFGNLKQEEIDQGTISAGLADLFEAAVDRLDETMRIVMGGGTEDQYNALKTPNPDPYKKPVANFFNGGFFLLNDNAEAVQMALNSVYGNIQPKVANNVMKAAKFYLVADKRRTGREDCGYATGRQWMALREGEEYCFYIMRHDPKPNRVGDWAEVSGEVYHKMASYGLGNREVYYRAILDCALNPNDNVDLGSLVGGKIPTCYFDLPAVYIDKDREVGCGDPFTTVECDYISATNIE</sequence>
<organism evidence="1 2">
    <name type="scientific">Fusarium oxysporum f. sp. lycopersici (strain 4287 / CBS 123668 / FGSC 9935 / NRRL 34936)</name>
    <name type="common">Fusarium vascular wilt of tomato</name>
    <dbReference type="NCBI Taxonomy" id="426428"/>
    <lineage>
        <taxon>Eukaryota</taxon>
        <taxon>Fungi</taxon>
        <taxon>Dikarya</taxon>
        <taxon>Ascomycota</taxon>
        <taxon>Pezizomycotina</taxon>
        <taxon>Sordariomycetes</taxon>
        <taxon>Hypocreomycetidae</taxon>
        <taxon>Hypocreales</taxon>
        <taxon>Nectriaceae</taxon>
        <taxon>Fusarium</taxon>
        <taxon>Fusarium oxysporum species complex</taxon>
    </lineage>
</organism>
<name>A0A0J9W4Z1_FUSO4</name>
<dbReference type="KEGG" id="fox:FOXG_15762"/>
<dbReference type="GeneID" id="28956775"/>
<reference evidence="1" key="1">
    <citation type="submission" date="2007-04" db="EMBL/GenBank/DDBJ databases">
        <authorList>
            <consortium name="The Broad Institute Genome Sequencing Platform"/>
            <person name="Birren B."/>
            <person name="Lander E."/>
            <person name="Galagan J."/>
            <person name="Nusbaum C."/>
            <person name="Devon K."/>
            <person name="Ma L.-J."/>
            <person name="Jaffe D."/>
            <person name="Butler J."/>
            <person name="Alvarez P."/>
            <person name="Gnerre S."/>
            <person name="Grabherr M."/>
            <person name="Kleber M."/>
            <person name="Mauceli E."/>
            <person name="Brockman W."/>
            <person name="MacCallum I.A."/>
            <person name="Young S."/>
            <person name="LaButti K."/>
            <person name="DeCaprio D."/>
            <person name="Crawford M."/>
            <person name="Koehrsen M."/>
            <person name="Engels R."/>
            <person name="Montgomery P."/>
            <person name="Pearson M."/>
            <person name="Howarth C."/>
            <person name="Larson L."/>
            <person name="White J."/>
            <person name="O'Leary S."/>
            <person name="Kodira C."/>
            <person name="Zeng Q."/>
            <person name="Yandava C."/>
            <person name="Alvarado L."/>
            <person name="Kistler C."/>
            <person name="Shim W.-B."/>
            <person name="Kang S."/>
            <person name="Woloshuk C."/>
        </authorList>
    </citation>
    <scope>NUCLEOTIDE SEQUENCE</scope>
    <source>
        <strain evidence="1">4287</strain>
    </source>
</reference>
<dbReference type="OrthoDB" id="5099141at2759"/>